<feature type="domain" description="Toprim" evidence="9">
    <location>
        <begin position="3"/>
        <end position="115"/>
    </location>
</feature>
<gene>
    <name evidence="8" type="primary">topA</name>
    <name evidence="11" type="ORF">CMN54_04275</name>
</gene>
<dbReference type="InterPro" id="IPR023406">
    <property type="entry name" value="Topo_IA_AS"/>
</dbReference>
<dbReference type="CDD" id="cd03363">
    <property type="entry name" value="TOPRIM_TopoIA_TopoI"/>
    <property type="match status" value="1"/>
</dbReference>
<dbReference type="PROSITE" id="PS00396">
    <property type="entry name" value="TOPO_IA_1"/>
    <property type="match status" value="1"/>
</dbReference>
<feature type="site" description="Interaction with DNA" evidence="8">
    <location>
        <position position="499"/>
    </location>
</feature>
<evidence type="ECO:0000256" key="6">
    <source>
        <dbReference type="ARBA" id="ARBA00023125"/>
    </source>
</evidence>
<feature type="domain" description="Topo IA-type catalytic" evidence="10">
    <location>
        <begin position="130"/>
        <end position="569"/>
    </location>
</feature>
<dbReference type="EMBL" id="NZEX01000044">
    <property type="protein sequence ID" value="MAH62662.1"/>
    <property type="molecule type" value="Genomic_DNA"/>
</dbReference>
<organism evidence="11 12">
    <name type="scientific">SAR324 cluster bacterium</name>
    <dbReference type="NCBI Taxonomy" id="2024889"/>
    <lineage>
        <taxon>Bacteria</taxon>
        <taxon>Deltaproteobacteria</taxon>
        <taxon>SAR324 cluster</taxon>
    </lineage>
</organism>
<dbReference type="InterPro" id="IPR028612">
    <property type="entry name" value="Topoisom_1_IA"/>
</dbReference>
<dbReference type="HAMAP" id="MF_00952">
    <property type="entry name" value="Topoisom_1_prok"/>
    <property type="match status" value="1"/>
</dbReference>
<evidence type="ECO:0000256" key="5">
    <source>
        <dbReference type="ARBA" id="ARBA00023029"/>
    </source>
</evidence>
<dbReference type="GO" id="GO:0003917">
    <property type="term" value="F:DNA topoisomerase type I (single strand cut, ATP-independent) activity"/>
    <property type="evidence" value="ECO:0007669"/>
    <property type="project" value="UniProtKB-UniRule"/>
</dbReference>
<feature type="site" description="Interaction with DNA" evidence="8">
    <location>
        <position position="156"/>
    </location>
</feature>
<dbReference type="AlphaFoldDB" id="A0A2D6YHP0"/>
<dbReference type="CDD" id="cd00186">
    <property type="entry name" value="TOP1Ac"/>
    <property type="match status" value="1"/>
</dbReference>
<dbReference type="PANTHER" id="PTHR42785:SF1">
    <property type="entry name" value="DNA TOPOISOMERASE"/>
    <property type="match status" value="1"/>
</dbReference>
<sequence>MPNNLIIVESPAKARTINKFLGNDYIVVASMGHVRDLPEKELGFDPSNHFEPRYEITKDKKKTITDIKKRISKETVVYLATDEDREGESISWHLIEALKLQKHPDIKRIVFHEITKPAILKALQNPRDVDTSLVDAQQARRILDRAVGYELSPLLWKKVKPGLSAGRVQSVAVRILVDREREIREFKPLEFWRIRTAFEKYAFQAEVVSYKSKKTEKSVPNEAKSLEIVSSLEQGEICKIADIEERETTRKPVAPFTTSTLQQEASLKLGFSPRRTMSVAQQLYEGNFEIPGYSGGLITYMRTDSTTLSEESLQQAKQVILSEYGKKYAIKKPRRFATTAKGAQEAHEAIRPVDLSMKPQEVRSHLSPEMAKLYDLVWKRMIACQMTEAIIARTTLKLAGGLQQECLLEVKGQRLVFSGFLKAYTEGSENPDVDLEKKDVILPKVEKGEEMGIKEVIPEQHFTKPPPRYTEAGLIKKLEAEGVGRPSTYAPTISTIQDRQYAERGEDKRLRPTDLGEVVTDYLVNHFTDIVNLNFTARIEEDLDEIANGKRDWVSMMTEFYQPFHENIAVKQELPPDKGERVLGTDPQTGRQVSVRVGRYGPMVQIGTKDDEDKPKFASLPKDRSMHEIQLEEALKLFSLPRHLGNFDSSGEEIIVNRGRFGPYVKLGNQFYSIPKEIDPLQIDREEAVELIRQGKESKAKQVLHDFGEIQVLKGPYGPYIKYNKKNFKIPKNTDTESLDKVTCEQIISEAPPPRPKRKTKAS</sequence>
<evidence type="ECO:0000259" key="9">
    <source>
        <dbReference type="PROSITE" id="PS50880"/>
    </source>
</evidence>
<dbReference type="InterPro" id="IPR034149">
    <property type="entry name" value="TOPRIM_TopoI"/>
</dbReference>
<dbReference type="SMART" id="SM00436">
    <property type="entry name" value="TOP1Bc"/>
    <property type="match status" value="1"/>
</dbReference>
<dbReference type="Gene3D" id="3.40.50.140">
    <property type="match status" value="1"/>
</dbReference>
<evidence type="ECO:0000256" key="3">
    <source>
        <dbReference type="ARBA" id="ARBA00022723"/>
    </source>
</evidence>
<dbReference type="Gene3D" id="1.10.290.10">
    <property type="entry name" value="Topoisomerase I, domain 4"/>
    <property type="match status" value="1"/>
</dbReference>
<dbReference type="EC" id="5.6.2.1" evidence="8"/>
<evidence type="ECO:0000313" key="12">
    <source>
        <dbReference type="Proteomes" id="UP000226525"/>
    </source>
</evidence>
<evidence type="ECO:0000256" key="1">
    <source>
        <dbReference type="ARBA" id="ARBA00000213"/>
    </source>
</evidence>
<dbReference type="SUPFAM" id="SSF56712">
    <property type="entry name" value="Prokaryotic type I DNA topoisomerase"/>
    <property type="match status" value="1"/>
</dbReference>
<dbReference type="Gene3D" id="2.70.20.10">
    <property type="entry name" value="Topoisomerase I, domain 3"/>
    <property type="match status" value="1"/>
</dbReference>
<keyword evidence="3" id="KW-0479">Metal-binding</keyword>
<dbReference type="PRINTS" id="PR00417">
    <property type="entry name" value="PRTPISMRASEI"/>
</dbReference>
<comment type="similarity">
    <text evidence="2 8">Belongs to the type IA topoisomerase family.</text>
</comment>
<dbReference type="SMART" id="SM00493">
    <property type="entry name" value="TOPRIM"/>
    <property type="match status" value="1"/>
</dbReference>
<comment type="subunit">
    <text evidence="8">Monomer.</text>
</comment>
<dbReference type="PANTHER" id="PTHR42785">
    <property type="entry name" value="DNA TOPOISOMERASE, TYPE IA, CORE"/>
    <property type="match status" value="1"/>
</dbReference>
<keyword evidence="5 8" id="KW-0799">Topoisomerase</keyword>
<name>A0A2D6YHP0_9DELT</name>
<dbReference type="Pfam" id="PF01131">
    <property type="entry name" value="Topoisom_bac"/>
    <property type="match status" value="1"/>
</dbReference>
<keyword evidence="4" id="KW-0460">Magnesium</keyword>
<dbReference type="InterPro" id="IPR000380">
    <property type="entry name" value="Topo_IA"/>
</dbReference>
<dbReference type="Pfam" id="PF13368">
    <property type="entry name" value="Toprim_C_rpt"/>
    <property type="match status" value="3"/>
</dbReference>
<proteinExistence type="inferred from homology"/>
<dbReference type="InterPro" id="IPR013825">
    <property type="entry name" value="Topo_IA_cen_sub2"/>
</dbReference>
<dbReference type="PROSITE" id="PS52039">
    <property type="entry name" value="TOPO_IA_2"/>
    <property type="match status" value="1"/>
</dbReference>
<dbReference type="SMART" id="SM00437">
    <property type="entry name" value="TOP1Ac"/>
    <property type="match status" value="1"/>
</dbReference>
<evidence type="ECO:0000259" key="10">
    <source>
        <dbReference type="PROSITE" id="PS52039"/>
    </source>
</evidence>
<evidence type="ECO:0000313" key="11">
    <source>
        <dbReference type="EMBL" id="MAH62662.1"/>
    </source>
</evidence>
<dbReference type="InterPro" id="IPR023405">
    <property type="entry name" value="Topo_IA_core_domain"/>
</dbReference>
<dbReference type="InterPro" id="IPR003602">
    <property type="entry name" value="Topo_IA_DNA-bd_dom"/>
</dbReference>
<dbReference type="InterPro" id="IPR013497">
    <property type="entry name" value="Topo_IA_cen"/>
</dbReference>
<comment type="caution">
    <text evidence="11">The sequence shown here is derived from an EMBL/GenBank/DDBJ whole genome shotgun (WGS) entry which is preliminary data.</text>
</comment>
<feature type="site" description="Interaction with DNA" evidence="8">
    <location>
        <position position="141"/>
    </location>
</feature>
<feature type="site" description="Interaction with DNA" evidence="8">
    <location>
        <position position="302"/>
    </location>
</feature>
<dbReference type="NCBIfam" id="TIGR01051">
    <property type="entry name" value="topA_bact"/>
    <property type="match status" value="1"/>
</dbReference>
<dbReference type="GO" id="GO:0003677">
    <property type="term" value="F:DNA binding"/>
    <property type="evidence" value="ECO:0007669"/>
    <property type="project" value="UniProtKB-KW"/>
</dbReference>
<keyword evidence="7 8" id="KW-0413">Isomerase</keyword>
<evidence type="ECO:0000256" key="4">
    <source>
        <dbReference type="ARBA" id="ARBA00022842"/>
    </source>
</evidence>
<feature type="site" description="Interaction with DNA" evidence="8">
    <location>
        <position position="149"/>
    </location>
</feature>
<accession>A0A2D6YHP0</accession>
<dbReference type="InterPro" id="IPR006171">
    <property type="entry name" value="TOPRIM_dom"/>
</dbReference>
<feature type="active site" description="O-(5'-phospho-DNA)-tyrosine intermediate" evidence="8">
    <location>
        <position position="300"/>
    </location>
</feature>
<dbReference type="Proteomes" id="UP000226525">
    <property type="component" value="Unassembled WGS sequence"/>
</dbReference>
<evidence type="ECO:0000256" key="7">
    <source>
        <dbReference type="ARBA" id="ARBA00023235"/>
    </source>
</evidence>
<feature type="region of interest" description="Interaction with DNA" evidence="8">
    <location>
        <begin position="164"/>
        <end position="169"/>
    </location>
</feature>
<dbReference type="GO" id="GO:0046872">
    <property type="term" value="F:metal ion binding"/>
    <property type="evidence" value="ECO:0007669"/>
    <property type="project" value="UniProtKB-KW"/>
</dbReference>
<dbReference type="InterPro" id="IPR013824">
    <property type="entry name" value="Topo_IA_cen_sub1"/>
</dbReference>
<dbReference type="InterPro" id="IPR025589">
    <property type="entry name" value="Toprim_C_rpt"/>
</dbReference>
<comment type="function">
    <text evidence="8">Releases the supercoiling and torsional tension of DNA, which is introduced during the DNA replication and transcription, by transiently cleaving and rejoining one strand of the DNA duplex. Introduces a single-strand break via transesterification at a target site in duplex DNA. The scissile phosphodiester is attacked by the catalytic tyrosine of the enzyme, resulting in the formation of a DNA-(5'-phosphotyrosyl)-enzyme intermediate and the expulsion of a 3'-OH DNA strand. The free DNA strand then undergoes passage around the unbroken strand, thus removing DNA supercoils. Finally, in the religation step, the DNA 3'-OH attacks the covalent intermediate to expel the active-site tyrosine and restore the DNA phosphodiester backbone.</text>
</comment>
<protein>
    <recommendedName>
        <fullName evidence="8">DNA topoisomerase 1</fullName>
        <ecNumber evidence="8">5.6.2.1</ecNumber>
    </recommendedName>
    <alternativeName>
        <fullName evidence="8">DNA topoisomerase I</fullName>
    </alternativeName>
</protein>
<keyword evidence="6 8" id="KW-0238">DNA-binding</keyword>
<dbReference type="PROSITE" id="PS50880">
    <property type="entry name" value="TOPRIM"/>
    <property type="match status" value="1"/>
</dbReference>
<evidence type="ECO:0000256" key="2">
    <source>
        <dbReference type="ARBA" id="ARBA00009446"/>
    </source>
</evidence>
<dbReference type="InterPro" id="IPR013826">
    <property type="entry name" value="Topo_IA_cen_sub3"/>
</dbReference>
<feature type="site" description="Interaction with DNA" evidence="8">
    <location>
        <position position="144"/>
    </location>
</feature>
<feature type="site" description="Interaction with DNA" evidence="8">
    <location>
        <position position="33"/>
    </location>
</feature>
<dbReference type="Pfam" id="PF01751">
    <property type="entry name" value="Toprim"/>
    <property type="match status" value="1"/>
</dbReference>
<dbReference type="InterPro" id="IPR005733">
    <property type="entry name" value="TopoI_bac-type"/>
</dbReference>
<reference evidence="12" key="1">
    <citation type="submission" date="2017-09" db="EMBL/GenBank/DDBJ databases">
        <title>The Reconstruction of 2,631 Draft Metagenome-Assembled Genomes from the Global Oceans.</title>
        <authorList>
            <person name="Tully B.J."/>
            <person name="Graham E.D."/>
            <person name="Heidelberg J.F."/>
        </authorList>
    </citation>
    <scope>NUCLEOTIDE SEQUENCE [LARGE SCALE GENOMIC DNA]</scope>
</reference>
<dbReference type="InterPro" id="IPR003601">
    <property type="entry name" value="Topo_IA_2"/>
</dbReference>
<dbReference type="GO" id="GO:0006265">
    <property type="term" value="P:DNA topological change"/>
    <property type="evidence" value="ECO:0007669"/>
    <property type="project" value="UniProtKB-UniRule"/>
</dbReference>
<comment type="catalytic activity">
    <reaction evidence="1 8">
        <text>ATP-independent breakage of single-stranded DNA, followed by passage and rejoining.</text>
        <dbReference type="EC" id="5.6.2.1"/>
    </reaction>
</comment>
<feature type="site" description="Interaction with DNA" evidence="8">
    <location>
        <position position="140"/>
    </location>
</feature>
<dbReference type="Gene3D" id="1.10.460.10">
    <property type="entry name" value="Topoisomerase I, domain 2"/>
    <property type="match status" value="1"/>
</dbReference>
<evidence type="ECO:0000256" key="8">
    <source>
        <dbReference type="HAMAP-Rule" id="MF_00952"/>
    </source>
</evidence>